<sequence length="130" mass="15953">MLERDYFLKIIEEFAVAIQRFLNKKKEQQTDEEIQDLYRQYVGDYDILRNLTVEEAIDYARQEWEDYRQLEKLKMLADLWYTEGAIKQQPLRDILLTKSFKLFDYIDGRDKTFSLLRQQKMTKIREMLHS</sequence>
<comment type="caution">
    <text evidence="1">The sequence shown here is derived from an EMBL/GenBank/DDBJ whole genome shotgun (WGS) entry which is preliminary data.</text>
</comment>
<name>A0AA37HXR9_SEGBR</name>
<reference evidence="2 3" key="1">
    <citation type="submission" date="2017-08" db="EMBL/GenBank/DDBJ databases">
        <title>Comparative genomics of non-oral Prevotella species.</title>
        <authorList>
            <person name="Accetto T."/>
            <person name="Nograsek B."/>
            <person name="Avgustin G."/>
        </authorList>
    </citation>
    <scope>NUCLEOTIDE SEQUENCE [LARGE SCALE GENOMIC DNA]</scope>
    <source>
        <strain evidence="2 3">TC1-1</strain>
    </source>
</reference>
<dbReference type="Proteomes" id="UP000887043">
    <property type="component" value="Unassembled WGS sequence"/>
</dbReference>
<protein>
    <submittedName>
        <fullName evidence="1">Uncharacterized protein</fullName>
    </submittedName>
</protein>
<reference evidence="1" key="2">
    <citation type="submission" date="2021-08" db="EMBL/GenBank/DDBJ databases">
        <title>Prevotella lacticifex sp. nov., isolated from rumen of cow.</title>
        <authorList>
            <person name="Shinkai T."/>
            <person name="Ikeyama N."/>
            <person name="Kumagai M."/>
            <person name="Ohmori H."/>
            <person name="Sakamoto M."/>
            <person name="Ohkuma M."/>
            <person name="Mitsumori M."/>
        </authorList>
    </citation>
    <scope>NUCLEOTIDE SEQUENCE</scope>
    <source>
        <strain evidence="1">DSM 11371</strain>
    </source>
</reference>
<evidence type="ECO:0000313" key="2">
    <source>
        <dbReference type="EMBL" id="OYP55801.1"/>
    </source>
</evidence>
<accession>A0AA37HXR9</accession>
<evidence type="ECO:0000313" key="4">
    <source>
        <dbReference type="Proteomes" id="UP000887043"/>
    </source>
</evidence>
<proteinExistence type="predicted"/>
<evidence type="ECO:0000313" key="3">
    <source>
        <dbReference type="Proteomes" id="UP000216189"/>
    </source>
</evidence>
<organism evidence="1 4">
    <name type="scientific">Segatella bryantii</name>
    <name type="common">Prevotella bryantii</name>
    <dbReference type="NCBI Taxonomy" id="77095"/>
    <lineage>
        <taxon>Bacteria</taxon>
        <taxon>Pseudomonadati</taxon>
        <taxon>Bacteroidota</taxon>
        <taxon>Bacteroidia</taxon>
        <taxon>Bacteroidales</taxon>
        <taxon>Prevotellaceae</taxon>
        <taxon>Segatella</taxon>
    </lineage>
</organism>
<dbReference type="EMBL" id="BPTR01000001">
    <property type="protein sequence ID" value="GJG27739.1"/>
    <property type="molecule type" value="Genomic_DNA"/>
</dbReference>
<keyword evidence="3" id="KW-1185">Reference proteome</keyword>
<gene>
    <name evidence="2" type="ORF">CIK91_05550</name>
    <name evidence="1" type="ORF">PRRU23_14390</name>
</gene>
<evidence type="ECO:0000313" key="1">
    <source>
        <dbReference type="EMBL" id="GJG27739.1"/>
    </source>
</evidence>
<dbReference type="RefSeq" id="WP_006282680.1">
    <property type="nucleotide sequence ID" value="NZ_BPTR01000001.1"/>
</dbReference>
<dbReference type="AlphaFoldDB" id="A0AA37HXR9"/>
<dbReference type="EMBL" id="NPJF01000026">
    <property type="protein sequence ID" value="OYP55801.1"/>
    <property type="molecule type" value="Genomic_DNA"/>
</dbReference>
<dbReference type="GeneID" id="72479192"/>
<dbReference type="Proteomes" id="UP000216189">
    <property type="component" value="Unassembled WGS sequence"/>
</dbReference>